<dbReference type="KEGG" id="xak:KIMC2_14700"/>
<keyword evidence="2" id="KW-1185">Reference proteome</keyword>
<sequence length="95" mass="11417">MIKISTDIKTKLKRYNYYRVWIFQRRGADYIYRAHNLNANQSDSDILKDFEDLKEHYKTASIKDATRSLTPDELDHFINKFCRKDFVIFAGEEEC</sequence>
<dbReference type="Proteomes" id="UP001321804">
    <property type="component" value="Chromosome"/>
</dbReference>
<evidence type="ECO:0000313" key="1">
    <source>
        <dbReference type="EMBL" id="BDR56908.1"/>
    </source>
</evidence>
<dbReference type="AlphaFoldDB" id="A0AAU9D051"/>
<protein>
    <recommendedName>
        <fullName evidence="3">Phage protein</fullName>
    </recommendedName>
</protein>
<reference evidence="1 2" key="1">
    <citation type="journal article" date="2023" name="Microbiol. Spectr.">
        <title>Symbiosis of Carpenter Bees with Uncharacterized Lactic Acid Bacteria Showing NAD Auxotrophy.</title>
        <authorList>
            <person name="Kawasaki S."/>
            <person name="Ozawa K."/>
            <person name="Mori T."/>
            <person name="Yamamoto A."/>
            <person name="Ito M."/>
            <person name="Ohkuma M."/>
            <person name="Sakamoto M."/>
            <person name="Matsutani M."/>
        </authorList>
    </citation>
    <scope>NUCLEOTIDE SEQUENCE [LARGE SCALE GENOMIC DNA]</scope>
    <source>
        <strain evidence="1 2">KimC2</strain>
    </source>
</reference>
<proteinExistence type="predicted"/>
<dbReference type="RefSeq" id="WP_317695501.1">
    <property type="nucleotide sequence ID" value="NZ_AP026801.1"/>
</dbReference>
<evidence type="ECO:0008006" key="3">
    <source>
        <dbReference type="Google" id="ProtNLM"/>
    </source>
</evidence>
<name>A0AAU9D051_9LACO</name>
<evidence type="ECO:0000313" key="2">
    <source>
        <dbReference type="Proteomes" id="UP001321804"/>
    </source>
</evidence>
<accession>A0AAU9D051</accession>
<dbReference type="EMBL" id="AP026801">
    <property type="protein sequence ID" value="BDR56908.1"/>
    <property type="molecule type" value="Genomic_DNA"/>
</dbReference>
<gene>
    <name evidence="1" type="ORF">KIMC2_14700</name>
</gene>
<organism evidence="1 2">
    <name type="scientific">Xylocopilactobacillus apis</name>
    <dbReference type="NCBI Taxonomy" id="2932183"/>
    <lineage>
        <taxon>Bacteria</taxon>
        <taxon>Bacillati</taxon>
        <taxon>Bacillota</taxon>
        <taxon>Bacilli</taxon>
        <taxon>Lactobacillales</taxon>
        <taxon>Lactobacillaceae</taxon>
        <taxon>Xylocopilactobacillus</taxon>
    </lineage>
</organism>